<dbReference type="CDD" id="cd16900">
    <property type="entry name" value="endolysin_R21-like"/>
    <property type="match status" value="1"/>
</dbReference>
<evidence type="ECO:0000256" key="2">
    <source>
        <dbReference type="ARBA" id="ARBA00022529"/>
    </source>
</evidence>
<dbReference type="GO" id="GO:0016998">
    <property type="term" value="P:cell wall macromolecule catabolic process"/>
    <property type="evidence" value="ECO:0007669"/>
    <property type="project" value="InterPro"/>
</dbReference>
<dbReference type="HAMAP" id="MF_04110">
    <property type="entry name" value="ENDOLYSIN_T4"/>
    <property type="match status" value="1"/>
</dbReference>
<comment type="function">
    <text evidence="9">Endolysin with lysozyme activity that degrades host peptidoglycans and participates with the holin and spanin proteins in the sequential events which lead to the programmed host cell lysis releasing the mature viral particles. Once the holin has permeabilized the host cell membrane, the endolysin can reach the periplasm and break down the peptidoglycan layer.</text>
</comment>
<evidence type="ECO:0000256" key="6">
    <source>
        <dbReference type="ARBA" id="ARBA00022852"/>
    </source>
</evidence>
<dbReference type="Gene3D" id="1.10.530.40">
    <property type="match status" value="1"/>
</dbReference>
<comment type="catalytic activity">
    <reaction evidence="1 9 10">
        <text>Hydrolysis of (1-&gt;4)-beta-linkages between N-acetylmuramic acid and N-acetyl-D-glucosamine residues in a peptidoglycan and between N-acetyl-D-glucosamine residues in chitodextrins.</text>
        <dbReference type="EC" id="3.2.1.17"/>
    </reaction>
</comment>
<dbReference type="GO" id="GO:0030430">
    <property type="term" value="C:host cell cytoplasm"/>
    <property type="evidence" value="ECO:0007669"/>
    <property type="project" value="UniProtKB-SubCell"/>
</dbReference>
<dbReference type="Pfam" id="PF00959">
    <property type="entry name" value="Phage_lysozyme"/>
    <property type="match status" value="1"/>
</dbReference>
<comment type="subcellular location">
    <subcellularLocation>
        <location evidence="9">Host cytoplasm</location>
    </subcellularLocation>
    <text evidence="9">The endolysin is cytoplasmic, but can reach the periplasmic space with the help of the holins which disrupt the host cell membrane.</text>
</comment>
<keyword evidence="5 9" id="KW-0378">Hydrolase</keyword>
<evidence type="ECO:0000256" key="8">
    <source>
        <dbReference type="ARBA" id="ARBA00023295"/>
    </source>
</evidence>
<keyword evidence="8 9" id="KW-0326">Glycosidase</keyword>
<dbReference type="InterPro" id="IPR034690">
    <property type="entry name" value="Endolysin_T4_type"/>
</dbReference>
<keyword evidence="7 9" id="KW-0578">Host cell lysis by virus</keyword>
<evidence type="ECO:0000256" key="1">
    <source>
        <dbReference type="ARBA" id="ARBA00000632"/>
    </source>
</evidence>
<sequence length="201" mass="22426">MKNPLSKQMTALLTAFAMGGTGTAVVTQTDILNQFLNEKEGNRLTAYLDSANPPIWTICRGVTRIDGKPVTKGMRLTEKQCDLLNDKEAQKSLKWVRDNIPVKLNPVQQVGIASFCPYNIGPTKCKGSTFFKLLQKGDWKNACKQIPRWVFDGGRDCRIKSNNCSGQPIRREQEEYLCLYTLGETKPGTLPHEVGKYNLGG</sequence>
<name>A0A4D6DRT1_9CAUD</name>
<dbReference type="EC" id="3.2.1.17" evidence="9"/>
<keyword evidence="4 9" id="KW-0081">Bacteriolytic enzyme</keyword>
<dbReference type="GO" id="GO:0044659">
    <property type="term" value="P:viral release from host cell by cytolysis"/>
    <property type="evidence" value="ECO:0007669"/>
    <property type="project" value="UniProtKB-UniRule"/>
</dbReference>
<evidence type="ECO:0000313" key="11">
    <source>
        <dbReference type="EMBL" id="QBZ68904.1"/>
    </source>
</evidence>
<dbReference type="PANTHER" id="PTHR38107">
    <property type="match status" value="1"/>
</dbReference>
<evidence type="ECO:0000256" key="9">
    <source>
        <dbReference type="HAMAP-Rule" id="MF_04110"/>
    </source>
</evidence>
<evidence type="ECO:0000256" key="3">
    <source>
        <dbReference type="ARBA" id="ARBA00022612"/>
    </source>
</evidence>
<feature type="active site" description="Proton donor/acceptor" evidence="9">
    <location>
        <position position="49"/>
    </location>
</feature>
<dbReference type="Proteomes" id="UP000297856">
    <property type="component" value="Segment"/>
</dbReference>
<evidence type="ECO:0000256" key="5">
    <source>
        <dbReference type="ARBA" id="ARBA00022801"/>
    </source>
</evidence>
<dbReference type="InterPro" id="IPR051018">
    <property type="entry name" value="Bacteriophage_GH24"/>
</dbReference>
<dbReference type="GO" id="GO:0003796">
    <property type="term" value="F:lysozyme activity"/>
    <property type="evidence" value="ECO:0007669"/>
    <property type="project" value="UniProtKB-UniRule"/>
</dbReference>
<evidence type="ECO:0000256" key="4">
    <source>
        <dbReference type="ARBA" id="ARBA00022638"/>
    </source>
</evidence>
<keyword evidence="6 9" id="KW-0204">Cytolysis</keyword>
<evidence type="ECO:0000313" key="12">
    <source>
        <dbReference type="Proteomes" id="UP000297856"/>
    </source>
</evidence>
<comment type="similarity">
    <text evidence="9 10">Belongs to the glycosyl hydrolase 24 family.</text>
</comment>
<dbReference type="GO" id="GO:0009253">
    <property type="term" value="P:peptidoglycan catabolic process"/>
    <property type="evidence" value="ECO:0007669"/>
    <property type="project" value="UniProtKB-UniRule"/>
</dbReference>
<organism evidence="11 12">
    <name type="scientific">Klebsiella phage vB_KpnM_IME346</name>
    <dbReference type="NCBI Taxonomy" id="2562174"/>
    <lineage>
        <taxon>Viruses</taxon>
        <taxon>Duplodnaviria</taxon>
        <taxon>Heunggongvirae</taxon>
        <taxon>Uroviricota</taxon>
        <taxon>Caudoviricetes</taxon>
        <taxon>Jameshumphriesvirinae</taxon>
        <taxon>Bimevirus</taxon>
        <taxon>Bimevirus IME346</taxon>
    </lineage>
</organism>
<dbReference type="InterPro" id="IPR023347">
    <property type="entry name" value="Lysozyme_dom_sf"/>
</dbReference>
<dbReference type="SUPFAM" id="SSF53955">
    <property type="entry name" value="Lysozyme-like"/>
    <property type="match status" value="1"/>
</dbReference>
<dbReference type="GO" id="GO:0042742">
    <property type="term" value="P:defense response to bacterium"/>
    <property type="evidence" value="ECO:0007669"/>
    <property type="project" value="UniProtKB-KW"/>
</dbReference>
<reference evidence="11 12" key="1">
    <citation type="submission" date="2019-03" db="EMBL/GenBank/DDBJ databases">
        <authorList>
            <person name="Gao M.M."/>
            <person name="Mi Z.Z."/>
            <person name="Bai C.C."/>
        </authorList>
    </citation>
    <scope>NUCLEOTIDE SEQUENCE [LARGE SCALE GENOMIC DNA]</scope>
</reference>
<evidence type="ECO:0000256" key="10">
    <source>
        <dbReference type="RuleBase" id="RU003788"/>
    </source>
</evidence>
<protein>
    <recommendedName>
        <fullName evidence="9">Endolysin</fullName>
        <ecNumber evidence="9">3.2.1.17</ecNumber>
    </recommendedName>
    <alternativeName>
        <fullName evidence="9">Lysis protein</fullName>
    </alternativeName>
    <alternativeName>
        <fullName evidence="9">Lysozyme</fullName>
    </alternativeName>
    <alternativeName>
        <fullName evidence="9">Muramidase</fullName>
    </alternativeName>
</protein>
<dbReference type="GeneID" id="78058766"/>
<dbReference type="InterPro" id="IPR002196">
    <property type="entry name" value="Glyco_hydro_24"/>
</dbReference>
<dbReference type="RefSeq" id="YP_010684221.1">
    <property type="nucleotide sequence ID" value="NC_071137.1"/>
</dbReference>
<dbReference type="PANTHER" id="PTHR38107:SF3">
    <property type="entry name" value="LYSOZYME RRRD-RELATED"/>
    <property type="match status" value="1"/>
</dbReference>
<keyword evidence="3 9" id="KW-1188">Viral release from host cell</keyword>
<feature type="active site" description="Proton donor/acceptor" evidence="9">
    <location>
        <position position="40"/>
    </location>
</feature>
<keyword evidence="2 9" id="KW-0929">Antimicrobial</keyword>
<dbReference type="KEGG" id="vg:78058766"/>
<keyword evidence="12" id="KW-1185">Reference proteome</keyword>
<accession>A0A4D6DRT1</accession>
<keyword evidence="9" id="KW-1035">Host cytoplasm</keyword>
<evidence type="ECO:0000256" key="7">
    <source>
        <dbReference type="ARBA" id="ARBA00023142"/>
    </source>
</evidence>
<proteinExistence type="inferred from homology"/>
<dbReference type="InterPro" id="IPR023346">
    <property type="entry name" value="Lysozyme-like_dom_sf"/>
</dbReference>
<dbReference type="EMBL" id="MK685667">
    <property type="protein sequence ID" value="QBZ68904.1"/>
    <property type="molecule type" value="Genomic_DNA"/>
</dbReference>